<dbReference type="EMBL" id="JWIN03000027">
    <property type="protein sequence ID" value="KAB1257017.1"/>
    <property type="molecule type" value="Genomic_DNA"/>
</dbReference>
<evidence type="ECO:0000313" key="1">
    <source>
        <dbReference type="EMBL" id="KAB1257017.1"/>
    </source>
</evidence>
<gene>
    <name evidence="1" type="ORF">Cadr_000026243</name>
</gene>
<accession>A0A5N4CDR7</accession>
<sequence length="186" mass="19851">MVIPVTQGCRFTNVDMLTALVHNKDYRMAATCCSALGIGLSTSPELPHCPRWSGRYRVTCGRSCSCLVMDKAEFCLHTGLCPPRCIRPPLQDGRSGRVGATVLGMGSRGRWQGLGRAGSGYGGGDWTDEAKSRELGSGAGFWYLRRKAGRDANTGGPVRAETVLGRAGGCGLRALMWGKVRQAEVG</sequence>
<proteinExistence type="predicted"/>
<dbReference type="AlphaFoldDB" id="A0A5N4CDR7"/>
<protein>
    <submittedName>
        <fullName evidence="1">Uncharacterized protein</fullName>
    </submittedName>
</protein>
<organism evidence="1 2">
    <name type="scientific">Camelus dromedarius</name>
    <name type="common">Dromedary</name>
    <name type="synonym">Arabian camel</name>
    <dbReference type="NCBI Taxonomy" id="9838"/>
    <lineage>
        <taxon>Eukaryota</taxon>
        <taxon>Metazoa</taxon>
        <taxon>Chordata</taxon>
        <taxon>Craniata</taxon>
        <taxon>Vertebrata</taxon>
        <taxon>Euteleostomi</taxon>
        <taxon>Mammalia</taxon>
        <taxon>Eutheria</taxon>
        <taxon>Laurasiatheria</taxon>
        <taxon>Artiodactyla</taxon>
        <taxon>Tylopoda</taxon>
        <taxon>Camelidae</taxon>
        <taxon>Camelus</taxon>
    </lineage>
</organism>
<evidence type="ECO:0000313" key="2">
    <source>
        <dbReference type="Proteomes" id="UP000299084"/>
    </source>
</evidence>
<reference evidence="1 2" key="1">
    <citation type="journal article" date="2019" name="Mol. Ecol. Resour.">
        <title>Improving Illumina assemblies with Hi-C and long reads: an example with the North African dromedary.</title>
        <authorList>
            <person name="Elbers J.P."/>
            <person name="Rogers M.F."/>
            <person name="Perelman P.L."/>
            <person name="Proskuryakova A.A."/>
            <person name="Serdyukova N.A."/>
            <person name="Johnson W.E."/>
            <person name="Horin P."/>
            <person name="Corander J."/>
            <person name="Murphy D."/>
            <person name="Burger P.A."/>
        </authorList>
    </citation>
    <scope>NUCLEOTIDE SEQUENCE [LARGE SCALE GENOMIC DNA]</scope>
    <source>
        <strain evidence="1">Drom800</strain>
        <tissue evidence="1">Blood</tissue>
    </source>
</reference>
<dbReference type="Proteomes" id="UP000299084">
    <property type="component" value="Unassembled WGS sequence"/>
</dbReference>
<name>A0A5N4CDR7_CAMDR</name>
<keyword evidence="2" id="KW-1185">Reference proteome</keyword>
<comment type="caution">
    <text evidence="1">The sequence shown here is derived from an EMBL/GenBank/DDBJ whole genome shotgun (WGS) entry which is preliminary data.</text>
</comment>